<dbReference type="GO" id="GO:0003677">
    <property type="term" value="F:DNA binding"/>
    <property type="evidence" value="ECO:0007669"/>
    <property type="project" value="InterPro"/>
</dbReference>
<dbReference type="Pfam" id="PF13369">
    <property type="entry name" value="Transglut_core2"/>
    <property type="match status" value="1"/>
</dbReference>
<dbReference type="InterPro" id="IPR036047">
    <property type="entry name" value="F-box-like_dom_sf"/>
</dbReference>
<dbReference type="InterPro" id="IPR011722">
    <property type="entry name" value="Hemimethylated_DNA-bd_dom"/>
</dbReference>
<dbReference type="OrthoDB" id="28868at2759"/>
<evidence type="ECO:0000256" key="1">
    <source>
        <dbReference type="SAM" id="MobiDB-lite"/>
    </source>
</evidence>
<dbReference type="SUPFAM" id="SSF81383">
    <property type="entry name" value="F-box domain"/>
    <property type="match status" value="1"/>
</dbReference>
<dbReference type="AlphaFoldDB" id="A0A8C5LJ30"/>
<organism evidence="3 4">
    <name type="scientific">Leptobrachium leishanense</name>
    <name type="common">Leishan spiny toad</name>
    <dbReference type="NCBI Taxonomy" id="445787"/>
    <lineage>
        <taxon>Eukaryota</taxon>
        <taxon>Metazoa</taxon>
        <taxon>Chordata</taxon>
        <taxon>Craniata</taxon>
        <taxon>Vertebrata</taxon>
        <taxon>Euteleostomi</taxon>
        <taxon>Amphibia</taxon>
        <taxon>Batrachia</taxon>
        <taxon>Anura</taxon>
        <taxon>Pelobatoidea</taxon>
        <taxon>Megophryidae</taxon>
        <taxon>Leptobrachium</taxon>
    </lineage>
</organism>
<sequence>MAASSPEGSSLCLGDSAASPVDGMEPPPGPVLAHLPGELLEQILCSGGLDYRDIIGLGCTCRRLRELCVGRGKVWRRQLRDRWPSMMKYYNQTDSYDWLEEFKTRHKAGLAVHKLLVDFSRRFITERNIPCEFNELESFGYPAYFLEDELLIIINNESKKCSVLQYCAKKILCSMRQEATLRDLKALLQHPSGNHQILEGAALIDQYCNPLEDVCLKNILAQLDDILSKVKTLLTVRNSRHPSIFLQTGAPSPIEDLDLQEQALDALNHVLFVDMKFKGNVTDYYNPLNSYIHQVLITKTGIPISLSVLYLYLAEQLGVLLEPVNFPHHFMLRWSQGHRGSVNISDYAYVDVFGGGKRLTARDCAYVIGLYVTEEFYAAVGTKEVMQRMIGNLLNLGKRESKDRNFMLLRVSLDLYLTMYPDSVQHLLLQARLYFHLGIWPEKVLDILQNIQALDPSQHGAVAYLIQHTLEHIAKRKEDGVPNIKLRSTESEVCYSIGLIMRHKRHGYRGVIFGWDPICMMPPDWIENLDTENLTNGANQPFYSILSDDGYYTYIEQEHLELHPSPEQMLHPDIQLYFSEFTGTHYIGNEELKIQYPEDMEFTLDCIQHSLDGQCSASQQ</sequence>
<dbReference type="InterPro" id="IPR032698">
    <property type="entry name" value="SirB1_N"/>
</dbReference>
<feature type="region of interest" description="Disordered" evidence="1">
    <location>
        <begin position="1"/>
        <end position="27"/>
    </location>
</feature>
<keyword evidence="4" id="KW-1185">Reference proteome</keyword>
<dbReference type="GeneTree" id="ENSGT00390000005653"/>
<evidence type="ECO:0000313" key="4">
    <source>
        <dbReference type="Proteomes" id="UP000694569"/>
    </source>
</evidence>
<name>A0A8C5LJ30_9ANUR</name>
<dbReference type="Proteomes" id="UP000694569">
    <property type="component" value="Unplaced"/>
</dbReference>
<reference evidence="3" key="2">
    <citation type="submission" date="2025-09" db="UniProtKB">
        <authorList>
            <consortium name="Ensembl"/>
        </authorList>
    </citation>
    <scope>IDENTIFICATION</scope>
</reference>
<proteinExistence type="predicted"/>
<feature type="domain" description="Hemimethylated DNA-binding" evidence="2">
    <location>
        <begin position="492"/>
        <end position="589"/>
    </location>
</feature>
<dbReference type="Pfam" id="PF12937">
    <property type="entry name" value="F-box-like"/>
    <property type="match status" value="1"/>
</dbReference>
<dbReference type="NCBIfam" id="TIGR02097">
    <property type="entry name" value="yccV"/>
    <property type="match status" value="1"/>
</dbReference>
<reference evidence="3" key="1">
    <citation type="submission" date="2025-08" db="UniProtKB">
        <authorList>
            <consortium name="Ensembl"/>
        </authorList>
    </citation>
    <scope>IDENTIFICATION</scope>
</reference>
<dbReference type="SMART" id="SM00992">
    <property type="entry name" value="YccV-like"/>
    <property type="match status" value="1"/>
</dbReference>
<dbReference type="SUPFAM" id="SSF141255">
    <property type="entry name" value="YccV-like"/>
    <property type="match status" value="1"/>
</dbReference>
<dbReference type="InterPro" id="IPR036623">
    <property type="entry name" value="Hemimethylated_DNA-bd_sf"/>
</dbReference>
<dbReference type="InterPro" id="IPR001810">
    <property type="entry name" value="F-box_dom"/>
</dbReference>
<protein>
    <submittedName>
        <fullName evidence="3">F-box protein 21</fullName>
    </submittedName>
</protein>
<evidence type="ECO:0000313" key="3">
    <source>
        <dbReference type="Ensembl" id="ENSLLEP00000001072.1"/>
    </source>
</evidence>
<dbReference type="PANTHER" id="PTHR31350">
    <property type="entry name" value="SI:DKEY-261L7.2"/>
    <property type="match status" value="1"/>
</dbReference>
<dbReference type="Gene3D" id="2.30.30.390">
    <property type="entry name" value="Hemimethylated DNA-binding domain"/>
    <property type="match status" value="1"/>
</dbReference>
<dbReference type="PANTHER" id="PTHR31350:SF21">
    <property type="entry name" value="F-BOX ONLY PROTEIN 21"/>
    <property type="match status" value="1"/>
</dbReference>
<dbReference type="Pfam" id="PF08755">
    <property type="entry name" value="YccV-like"/>
    <property type="match status" value="1"/>
</dbReference>
<evidence type="ECO:0000259" key="2">
    <source>
        <dbReference type="SMART" id="SM00992"/>
    </source>
</evidence>
<gene>
    <name evidence="3" type="primary">FBXO21</name>
</gene>
<dbReference type="Ensembl" id="ENSLLET00000001129.1">
    <property type="protein sequence ID" value="ENSLLEP00000001072.1"/>
    <property type="gene ID" value="ENSLLEG00000000713.1"/>
</dbReference>
<dbReference type="Gene3D" id="1.20.1280.50">
    <property type="match status" value="1"/>
</dbReference>
<accession>A0A8C5LJ30</accession>